<evidence type="ECO:0000313" key="3">
    <source>
        <dbReference type="EMBL" id="CAH1276883.1"/>
    </source>
</evidence>
<dbReference type="GO" id="GO:0005524">
    <property type="term" value="F:ATP binding"/>
    <property type="evidence" value="ECO:0007669"/>
    <property type="project" value="UniProtKB-KW"/>
</dbReference>
<reference evidence="3" key="1">
    <citation type="submission" date="2022-01" db="EMBL/GenBank/DDBJ databases">
        <authorList>
            <person name="Braso-Vives M."/>
        </authorList>
    </citation>
    <scope>NUCLEOTIDE SEQUENCE</scope>
</reference>
<dbReference type="Pfam" id="PF05970">
    <property type="entry name" value="PIF1"/>
    <property type="match status" value="1"/>
</dbReference>
<evidence type="ECO:0000256" key="1">
    <source>
        <dbReference type="RuleBase" id="RU363044"/>
    </source>
</evidence>
<keyword evidence="1" id="KW-0234">DNA repair</keyword>
<dbReference type="GO" id="GO:0016787">
    <property type="term" value="F:hydrolase activity"/>
    <property type="evidence" value="ECO:0007669"/>
    <property type="project" value="UniProtKB-KW"/>
</dbReference>
<keyword evidence="1" id="KW-0233">DNA recombination</keyword>
<dbReference type="EMBL" id="CAKMNS010000098">
    <property type="protein sequence ID" value="CAH1276883.1"/>
    <property type="molecule type" value="Genomic_DNA"/>
</dbReference>
<keyword evidence="1" id="KW-0347">Helicase</keyword>
<sequence length="613" mass="68639">MLKPRHVLESMDDDDDNIFCTSPLDRFHKETKNDEERYRNLLMLYLPWRDEEVDLKAGFPSYKDHFEHVIDTVRANEAMFSINADAIDAAYNDLLRNGPPEDIWHSIAPNVEFEQAEQQAEGITVGGEMSEEDQRENIDLTPQSTANHRSELHARFTAELNRVRMSSEEYRTMMRSLNSKQMEVLRFHRKWCKDTIIALKHDKPAPQYTIFFSGPGGVGKSHIIKLVHHETLRLLTPLSGRYFDPNDLPVLLTAFTGTAAFGINGMTLHSALCLGCGGKEYQPLSSDKLNTLRSRLGKLKLLIVDEVSMVGADILYHVHRRLQDICGNSDPDTRFGGVSILAVGDLFQLQPVGQRHVFSEPSSDYAKLHAKFNGSLWEENFRMIELTESMRQKEDQDFANLLMRVRKAACTESDINILKSRVISKTDPYPSEALHVFRNNKEADDHNLKHLTKLSSKVFHIKAIDTKDLRTGLTNVAISTKSSGNCALKEVLSVAVGARVMVTVNVDVSDGIVNGAFATVVAIDSTGLDVQTILVKFDSDWVGQQAIANSQYKQAYPGVVPIQRQNIQVSPNSSGRRSVQLAVEGPGVGSEGDVAKMFFLMPLLSERLSPKDV</sequence>
<keyword evidence="1" id="KW-0378">Hydrolase</keyword>
<comment type="cofactor">
    <cofactor evidence="1">
        <name>Mg(2+)</name>
        <dbReference type="ChEBI" id="CHEBI:18420"/>
    </cofactor>
</comment>
<dbReference type="Gene3D" id="3.40.50.300">
    <property type="entry name" value="P-loop containing nucleotide triphosphate hydrolases"/>
    <property type="match status" value="1"/>
</dbReference>
<keyword evidence="4" id="KW-1185">Reference proteome</keyword>
<comment type="caution">
    <text evidence="3">The sequence shown here is derived from an EMBL/GenBank/DDBJ whole genome shotgun (WGS) entry which is preliminary data.</text>
</comment>
<evidence type="ECO:0000313" key="4">
    <source>
        <dbReference type="Proteomes" id="UP000838412"/>
    </source>
</evidence>
<dbReference type="GO" id="GO:0006281">
    <property type="term" value="P:DNA repair"/>
    <property type="evidence" value="ECO:0007669"/>
    <property type="project" value="UniProtKB-KW"/>
</dbReference>
<evidence type="ECO:0000259" key="2">
    <source>
        <dbReference type="Pfam" id="PF05970"/>
    </source>
</evidence>
<dbReference type="OrthoDB" id="10058468at2759"/>
<proteinExistence type="inferred from homology"/>
<dbReference type="AlphaFoldDB" id="A0A8S4MMQ8"/>
<organism evidence="3 4">
    <name type="scientific">Branchiostoma lanceolatum</name>
    <name type="common">Common lancelet</name>
    <name type="synonym">Amphioxus lanceolatum</name>
    <dbReference type="NCBI Taxonomy" id="7740"/>
    <lineage>
        <taxon>Eukaryota</taxon>
        <taxon>Metazoa</taxon>
        <taxon>Chordata</taxon>
        <taxon>Cephalochordata</taxon>
        <taxon>Leptocardii</taxon>
        <taxon>Amphioxiformes</taxon>
        <taxon>Branchiostomatidae</taxon>
        <taxon>Branchiostoma</taxon>
    </lineage>
</organism>
<name>A0A8S4MMQ8_BRALA</name>
<keyword evidence="1" id="KW-0067">ATP-binding</keyword>
<dbReference type="InterPro" id="IPR010285">
    <property type="entry name" value="DNA_helicase_pif1-like_DEAD"/>
</dbReference>
<dbReference type="EC" id="5.6.2.3" evidence="1"/>
<feature type="domain" description="DNA helicase Pif1-like DEAD-box helicase" evidence="2">
    <location>
        <begin position="209"/>
        <end position="413"/>
    </location>
</feature>
<keyword evidence="1" id="KW-0227">DNA damage</keyword>
<comment type="catalytic activity">
    <reaction evidence="1">
        <text>ATP + H2O = ADP + phosphate + H(+)</text>
        <dbReference type="Rhea" id="RHEA:13065"/>
        <dbReference type="ChEBI" id="CHEBI:15377"/>
        <dbReference type="ChEBI" id="CHEBI:15378"/>
        <dbReference type="ChEBI" id="CHEBI:30616"/>
        <dbReference type="ChEBI" id="CHEBI:43474"/>
        <dbReference type="ChEBI" id="CHEBI:456216"/>
        <dbReference type="EC" id="5.6.2.3"/>
    </reaction>
</comment>
<gene>
    <name evidence="3" type="primary">PIF1</name>
    <name evidence="3" type="ORF">BLAG_LOCUS25822</name>
</gene>
<dbReference type="GO" id="GO:0000723">
    <property type="term" value="P:telomere maintenance"/>
    <property type="evidence" value="ECO:0007669"/>
    <property type="project" value="InterPro"/>
</dbReference>
<dbReference type="PANTHER" id="PTHR47642">
    <property type="entry name" value="ATP-DEPENDENT DNA HELICASE"/>
    <property type="match status" value="1"/>
</dbReference>
<dbReference type="InterPro" id="IPR051055">
    <property type="entry name" value="PIF1_helicase"/>
</dbReference>
<comment type="similarity">
    <text evidence="1">Belongs to the helicase family.</text>
</comment>
<dbReference type="Proteomes" id="UP000838412">
    <property type="component" value="Unassembled WGS sequence"/>
</dbReference>
<dbReference type="GO" id="GO:0006310">
    <property type="term" value="P:DNA recombination"/>
    <property type="evidence" value="ECO:0007669"/>
    <property type="project" value="UniProtKB-KW"/>
</dbReference>
<dbReference type="InterPro" id="IPR027417">
    <property type="entry name" value="P-loop_NTPase"/>
</dbReference>
<protein>
    <recommendedName>
        <fullName evidence="1">ATP-dependent DNA helicase</fullName>
        <ecNumber evidence="1">5.6.2.3</ecNumber>
    </recommendedName>
</protein>
<keyword evidence="1" id="KW-0547">Nucleotide-binding</keyword>
<dbReference type="GO" id="GO:0043139">
    <property type="term" value="F:5'-3' DNA helicase activity"/>
    <property type="evidence" value="ECO:0007669"/>
    <property type="project" value="UniProtKB-EC"/>
</dbReference>
<dbReference type="SUPFAM" id="SSF52540">
    <property type="entry name" value="P-loop containing nucleoside triphosphate hydrolases"/>
    <property type="match status" value="2"/>
</dbReference>
<dbReference type="PANTHER" id="PTHR47642:SF8">
    <property type="entry name" value="ATP-DEPENDENT DNA HELICASE"/>
    <property type="match status" value="1"/>
</dbReference>
<accession>A0A8S4MMQ8</accession>